<dbReference type="GeneID" id="99809098"/>
<sequence>MKKSILAVALCALSFSAMSGTKKVMIIGLNGTLPAAIDQGIQNGSFPQFSSLVKSGAINWNMTSVADVKNTHNTFSAPNWASLLTGVEPEHHGIVNNDIENPHAVDSTFKNYNPKKYPPVMMYMDKIGIESSGYIAWPALDQTFGRYFTHRATTTDGNDAAIIDKVVADLPTTSSDFIFIQMSGIENVGNNHGYGFNTPAYKAAIQYSDNQLKRVLTALKGRKDFKNEEWLLFVMTDHGGNANGTSYSNGNLPENFNTFLIVNYIKKGKWQDLPTMNNRSSDASAITPAVMNFLEFTPDIPFDSQPVAIFN</sequence>
<dbReference type="EMBL" id="QNRL01000003">
    <property type="protein sequence ID" value="RBP12648.1"/>
    <property type="molecule type" value="Genomic_DNA"/>
</dbReference>
<evidence type="ECO:0000313" key="3">
    <source>
        <dbReference type="Proteomes" id="UP000253201"/>
    </source>
</evidence>
<dbReference type="Gene3D" id="3.40.720.10">
    <property type="entry name" value="Alkaline Phosphatase, subunit A"/>
    <property type="match status" value="1"/>
</dbReference>
<dbReference type="InterPro" id="IPR017850">
    <property type="entry name" value="Alkaline_phosphatase_core_sf"/>
</dbReference>
<feature type="chain" id="PRO_5045738109" evidence="1">
    <location>
        <begin position="20"/>
        <end position="311"/>
    </location>
</feature>
<accession>A0ABX9FZ20</accession>
<protein>
    <submittedName>
        <fullName evidence="2">Type I phosphodiesterase/nucleotide pyrophosphatase</fullName>
    </submittedName>
</protein>
<name>A0ABX9FZ20_9ENTR</name>
<dbReference type="InterPro" id="IPR002591">
    <property type="entry name" value="Phosphodiest/P_Trfase"/>
</dbReference>
<dbReference type="Proteomes" id="UP000253201">
    <property type="component" value="Unassembled WGS sequence"/>
</dbReference>
<organism evidence="2 3">
    <name type="scientific">Pseudocitrobacter faecalis</name>
    <dbReference type="NCBI Taxonomy" id="1398493"/>
    <lineage>
        <taxon>Bacteria</taxon>
        <taxon>Pseudomonadati</taxon>
        <taxon>Pseudomonadota</taxon>
        <taxon>Gammaproteobacteria</taxon>
        <taxon>Enterobacterales</taxon>
        <taxon>Enterobacteriaceae</taxon>
        <taxon>Pseudocitrobacter</taxon>
    </lineage>
</organism>
<comment type="caution">
    <text evidence="2">The sequence shown here is derived from an EMBL/GenBank/DDBJ whole genome shotgun (WGS) entry which is preliminary data.</text>
</comment>
<evidence type="ECO:0000313" key="2">
    <source>
        <dbReference type="EMBL" id="RBP12648.1"/>
    </source>
</evidence>
<dbReference type="RefSeq" id="WP_167405875.1">
    <property type="nucleotide sequence ID" value="NZ_BNAA01000005.1"/>
</dbReference>
<dbReference type="PANTHER" id="PTHR10151:SF120">
    <property type="entry name" value="BIS(5'-ADENOSYL)-TRIPHOSPHATASE"/>
    <property type="match status" value="1"/>
</dbReference>
<feature type="signal peptide" evidence="1">
    <location>
        <begin position="1"/>
        <end position="19"/>
    </location>
</feature>
<keyword evidence="3" id="KW-1185">Reference proteome</keyword>
<reference evidence="2 3" key="1">
    <citation type="submission" date="2018-06" db="EMBL/GenBank/DDBJ databases">
        <title>Genomic Encyclopedia of Type Strains, Phase IV (KMG-IV): sequencing the most valuable type-strain genomes for metagenomic binning, comparative biology and taxonomic classification.</title>
        <authorList>
            <person name="Goeker M."/>
        </authorList>
    </citation>
    <scope>NUCLEOTIDE SEQUENCE [LARGE SCALE GENOMIC DNA]</scope>
    <source>
        <strain evidence="2 3">DSM 27453</strain>
    </source>
</reference>
<evidence type="ECO:0000256" key="1">
    <source>
        <dbReference type="SAM" id="SignalP"/>
    </source>
</evidence>
<dbReference type="SUPFAM" id="SSF53649">
    <property type="entry name" value="Alkaline phosphatase-like"/>
    <property type="match status" value="1"/>
</dbReference>
<keyword evidence="1" id="KW-0732">Signal</keyword>
<dbReference type="Pfam" id="PF01663">
    <property type="entry name" value="Phosphodiest"/>
    <property type="match status" value="1"/>
</dbReference>
<proteinExistence type="predicted"/>
<gene>
    <name evidence="2" type="ORF">DFQ50_103263</name>
</gene>
<dbReference type="PANTHER" id="PTHR10151">
    <property type="entry name" value="ECTONUCLEOTIDE PYROPHOSPHATASE/PHOSPHODIESTERASE"/>
    <property type="match status" value="1"/>
</dbReference>